<name>A0A0C2J9R0_THEKT</name>
<organism evidence="1 2">
    <name type="scientific">Thelohanellus kitauei</name>
    <name type="common">Myxosporean</name>
    <dbReference type="NCBI Taxonomy" id="669202"/>
    <lineage>
        <taxon>Eukaryota</taxon>
        <taxon>Metazoa</taxon>
        <taxon>Cnidaria</taxon>
        <taxon>Myxozoa</taxon>
        <taxon>Myxosporea</taxon>
        <taxon>Bivalvulida</taxon>
        <taxon>Platysporina</taxon>
        <taxon>Myxobolidae</taxon>
        <taxon>Thelohanellus</taxon>
    </lineage>
</organism>
<protein>
    <submittedName>
        <fullName evidence="1">Uncharacterized protein</fullName>
    </submittedName>
</protein>
<evidence type="ECO:0000313" key="2">
    <source>
        <dbReference type="Proteomes" id="UP000031668"/>
    </source>
</evidence>
<sequence length="221" mass="24532">MNSFPLVTLTKGLGALFLRSPIIYFRSARFVPQLYGVFVKFAPFWSWLDPGWFAILSPRLESVHLGVQIQPHRASGVPLGCKLKVSPVRLAIRAILKLLRNPNPDFGPSFPYQLGRLPISQSCFISRSTTRGYTPAVYLCLKDSKDQCGHPIASEELMRVFKYPDGKRAFKIRNCSCGLVWFARASGLFTLTALRGAPEEPASRGLTISLIAKSGSRLVCN</sequence>
<accession>A0A0C2J9R0</accession>
<keyword evidence="2" id="KW-1185">Reference proteome</keyword>
<proteinExistence type="predicted"/>
<comment type="caution">
    <text evidence="1">The sequence shown here is derived from an EMBL/GenBank/DDBJ whole genome shotgun (WGS) entry which is preliminary data.</text>
</comment>
<dbReference type="EMBL" id="JWZT01000358">
    <property type="protein sequence ID" value="KII74564.1"/>
    <property type="molecule type" value="Genomic_DNA"/>
</dbReference>
<gene>
    <name evidence="1" type="ORF">RF11_16174</name>
</gene>
<reference evidence="1 2" key="1">
    <citation type="journal article" date="2014" name="Genome Biol. Evol.">
        <title>The genome of the myxosporean Thelohanellus kitauei shows adaptations to nutrient acquisition within its fish host.</title>
        <authorList>
            <person name="Yang Y."/>
            <person name="Xiong J."/>
            <person name="Zhou Z."/>
            <person name="Huo F."/>
            <person name="Miao W."/>
            <person name="Ran C."/>
            <person name="Liu Y."/>
            <person name="Zhang J."/>
            <person name="Feng J."/>
            <person name="Wang M."/>
            <person name="Wang M."/>
            <person name="Wang L."/>
            <person name="Yao B."/>
        </authorList>
    </citation>
    <scope>NUCLEOTIDE SEQUENCE [LARGE SCALE GENOMIC DNA]</scope>
    <source>
        <strain evidence="1">Wuqing</strain>
    </source>
</reference>
<evidence type="ECO:0000313" key="1">
    <source>
        <dbReference type="EMBL" id="KII74564.1"/>
    </source>
</evidence>
<dbReference type="AlphaFoldDB" id="A0A0C2J9R0"/>
<dbReference type="Proteomes" id="UP000031668">
    <property type="component" value="Unassembled WGS sequence"/>
</dbReference>